<comment type="caution">
    <text evidence="5">The sequence shown here is derived from an EMBL/GenBank/DDBJ whole genome shotgun (WGS) entry which is preliminary data.</text>
</comment>
<protein>
    <submittedName>
        <fullName evidence="5">Inositol 2-dehydrogenase</fullName>
        <ecNumber evidence="5">1.1.1.18</ecNumber>
    </submittedName>
</protein>
<keyword evidence="6" id="KW-1185">Reference proteome</keyword>
<dbReference type="GO" id="GO:0000166">
    <property type="term" value="F:nucleotide binding"/>
    <property type="evidence" value="ECO:0007669"/>
    <property type="project" value="InterPro"/>
</dbReference>
<dbReference type="InterPro" id="IPR030827">
    <property type="entry name" value="Myo_inos_IolG"/>
</dbReference>
<dbReference type="Gene3D" id="3.30.360.10">
    <property type="entry name" value="Dihydrodipicolinate Reductase, domain 2"/>
    <property type="match status" value="1"/>
</dbReference>
<evidence type="ECO:0000256" key="2">
    <source>
        <dbReference type="ARBA" id="ARBA00023002"/>
    </source>
</evidence>
<dbReference type="Proteomes" id="UP000264310">
    <property type="component" value="Unassembled WGS sequence"/>
</dbReference>
<dbReference type="EC" id="1.1.1.18" evidence="5"/>
<evidence type="ECO:0000313" key="6">
    <source>
        <dbReference type="Proteomes" id="UP000264310"/>
    </source>
</evidence>
<dbReference type="RefSeq" id="WP_116683210.1">
    <property type="nucleotide sequence ID" value="NZ_QURL01000004.1"/>
</dbReference>
<evidence type="ECO:0000313" key="5">
    <source>
        <dbReference type="EMBL" id="RFC63479.1"/>
    </source>
</evidence>
<name>A0A371X2P1_9HYPH</name>
<dbReference type="AlphaFoldDB" id="A0A371X2P1"/>
<dbReference type="Pfam" id="PF22725">
    <property type="entry name" value="GFO_IDH_MocA_C3"/>
    <property type="match status" value="1"/>
</dbReference>
<keyword evidence="2 5" id="KW-0560">Oxidoreductase</keyword>
<comment type="similarity">
    <text evidence="1">Belongs to the Gfo/Idh/MocA family.</text>
</comment>
<accession>A0A371X2P1</accession>
<dbReference type="PANTHER" id="PTHR42840">
    <property type="entry name" value="NAD(P)-BINDING ROSSMANN-FOLD SUPERFAMILY PROTEIN-RELATED"/>
    <property type="match status" value="1"/>
</dbReference>
<dbReference type="Gene3D" id="3.40.50.720">
    <property type="entry name" value="NAD(P)-binding Rossmann-like Domain"/>
    <property type="match status" value="1"/>
</dbReference>
<gene>
    <name evidence="5" type="primary">iolG</name>
    <name evidence="5" type="ORF">DYI37_10650</name>
</gene>
<dbReference type="NCBIfam" id="TIGR04380">
    <property type="entry name" value="myo_inos_iolG"/>
    <property type="match status" value="1"/>
</dbReference>
<feature type="domain" description="Gfo/Idh/MocA-like oxidoreductase N-terminal" evidence="3">
    <location>
        <begin position="2"/>
        <end position="118"/>
    </location>
</feature>
<dbReference type="InterPro" id="IPR000683">
    <property type="entry name" value="Gfo/Idh/MocA-like_OxRdtase_N"/>
</dbReference>
<dbReference type="InterPro" id="IPR036291">
    <property type="entry name" value="NAD(P)-bd_dom_sf"/>
</dbReference>
<organism evidence="5 6">
    <name type="scientific">Fulvimarina endophytica</name>
    <dbReference type="NCBI Taxonomy" id="2293836"/>
    <lineage>
        <taxon>Bacteria</taxon>
        <taxon>Pseudomonadati</taxon>
        <taxon>Pseudomonadota</taxon>
        <taxon>Alphaproteobacteria</taxon>
        <taxon>Hyphomicrobiales</taxon>
        <taxon>Aurantimonadaceae</taxon>
        <taxon>Fulvimarina</taxon>
    </lineage>
</organism>
<dbReference type="SUPFAM" id="SSF51735">
    <property type="entry name" value="NAD(P)-binding Rossmann-fold domains"/>
    <property type="match status" value="1"/>
</dbReference>
<feature type="domain" description="GFO/IDH/MocA-like oxidoreductase" evidence="4">
    <location>
        <begin position="126"/>
        <end position="245"/>
    </location>
</feature>
<dbReference type="OrthoDB" id="9792935at2"/>
<dbReference type="SUPFAM" id="SSF55347">
    <property type="entry name" value="Glyceraldehyde-3-phosphate dehydrogenase-like, C-terminal domain"/>
    <property type="match status" value="1"/>
</dbReference>
<dbReference type="GO" id="GO:0050112">
    <property type="term" value="F:inositol 2-dehydrogenase (NAD+) activity"/>
    <property type="evidence" value="ECO:0007669"/>
    <property type="project" value="UniProtKB-EC"/>
</dbReference>
<dbReference type="PANTHER" id="PTHR42840:SF3">
    <property type="entry name" value="BINDING ROSSMANN FOLD OXIDOREDUCTASE, PUTATIVE (AFU_ORTHOLOGUE AFUA_2G10240)-RELATED"/>
    <property type="match status" value="1"/>
</dbReference>
<dbReference type="InterPro" id="IPR055170">
    <property type="entry name" value="GFO_IDH_MocA-like_dom"/>
</dbReference>
<evidence type="ECO:0000259" key="4">
    <source>
        <dbReference type="Pfam" id="PF22725"/>
    </source>
</evidence>
<reference evidence="5 6" key="1">
    <citation type="submission" date="2018-08" db="EMBL/GenBank/DDBJ databases">
        <title>Fulvimarina sp. 85, whole genome shotgun sequence.</title>
        <authorList>
            <person name="Tuo L."/>
        </authorList>
    </citation>
    <scope>NUCLEOTIDE SEQUENCE [LARGE SCALE GENOMIC DNA]</scope>
    <source>
        <strain evidence="5 6">85</strain>
    </source>
</reference>
<evidence type="ECO:0000259" key="3">
    <source>
        <dbReference type="Pfam" id="PF01408"/>
    </source>
</evidence>
<dbReference type="Pfam" id="PF01408">
    <property type="entry name" value="GFO_IDH_MocA"/>
    <property type="match status" value="1"/>
</dbReference>
<evidence type="ECO:0000256" key="1">
    <source>
        <dbReference type="ARBA" id="ARBA00010928"/>
    </source>
</evidence>
<proteinExistence type="inferred from homology"/>
<sequence length="329" mass="35203">MKTAIFGAGRIGKVHAASICMDPRSELVAVTDVVGEAAEALGREYGVPVRGADEILDDASIEAILIASSTNTHADLIERGVAAGKAIFCEKPIDLDLERARAVRKVASGSKKPVMMGFNRRFDPNFAALEAAYSAGEIGKGEMLAVTSYDPAPPPAAYVKVSGGLFRDMMIHDFDICAWLFGMPERVTASGSCLVDPEIGEAGDIDTAVVILDYGDGKLATIRNSRRAVYGYDQRIELLGSEGLLQAENILENSVTKSTTAGTVSAKPLHFFLERYMRAYGTEWSAFVDAVVDGKPVPASVEDGVNALALAEAANRSLKERRSVELREI</sequence>
<dbReference type="EMBL" id="QURL01000004">
    <property type="protein sequence ID" value="RFC63479.1"/>
    <property type="molecule type" value="Genomic_DNA"/>
</dbReference>